<name>A0ABU8LF55_9MICO</name>
<dbReference type="Gene3D" id="2.70.70.10">
    <property type="entry name" value="Glucose Permease (Domain IIA)"/>
    <property type="match status" value="1"/>
</dbReference>
<sequence length="216" mass="22415">MLITGAALPGISDAEPEQVEAAATVNAQSYTAGEDIRVEVFPRGDFSATTEKEIAASRAKAIAAAVASARPLSTAVNLPTAQQVLMPLPSGTYSVSDGFGASRPGRSHMGQDLAASVGTPIYAAVEGCVSLSTESNSGYGVSIQVESLFNEETVSTLYSHLNSGTRAVEVGDCVAPGQYLGDVGSTGYVFGSCLHFEVDINGRPIDPMPWLRKNVQ</sequence>
<organism evidence="2 3">
    <name type="scientific">Microbacterium bandirmense</name>
    <dbReference type="NCBI Taxonomy" id="3122050"/>
    <lineage>
        <taxon>Bacteria</taxon>
        <taxon>Bacillati</taxon>
        <taxon>Actinomycetota</taxon>
        <taxon>Actinomycetes</taxon>
        <taxon>Micrococcales</taxon>
        <taxon>Microbacteriaceae</taxon>
        <taxon>Microbacterium</taxon>
    </lineage>
</organism>
<feature type="domain" description="M23ase beta-sheet core" evidence="1">
    <location>
        <begin position="107"/>
        <end position="207"/>
    </location>
</feature>
<keyword evidence="3" id="KW-1185">Reference proteome</keyword>
<keyword evidence="2" id="KW-0378">Hydrolase</keyword>
<dbReference type="InterPro" id="IPR050570">
    <property type="entry name" value="Cell_wall_metabolism_enzyme"/>
</dbReference>
<dbReference type="Pfam" id="PF01551">
    <property type="entry name" value="Peptidase_M23"/>
    <property type="match status" value="1"/>
</dbReference>
<dbReference type="InterPro" id="IPR011055">
    <property type="entry name" value="Dup_hybrid_motif"/>
</dbReference>
<dbReference type="SUPFAM" id="SSF51261">
    <property type="entry name" value="Duplicated hybrid motif"/>
    <property type="match status" value="1"/>
</dbReference>
<dbReference type="PANTHER" id="PTHR21666:SF270">
    <property type="entry name" value="MUREIN HYDROLASE ACTIVATOR ENVC"/>
    <property type="match status" value="1"/>
</dbReference>
<dbReference type="Proteomes" id="UP001371224">
    <property type="component" value="Unassembled WGS sequence"/>
</dbReference>
<dbReference type="EMBL" id="JBBDGM010000021">
    <property type="protein sequence ID" value="MEJ1089964.1"/>
    <property type="molecule type" value="Genomic_DNA"/>
</dbReference>
<dbReference type="GO" id="GO:0016787">
    <property type="term" value="F:hydrolase activity"/>
    <property type="evidence" value="ECO:0007669"/>
    <property type="project" value="UniProtKB-KW"/>
</dbReference>
<dbReference type="RefSeq" id="WP_337333603.1">
    <property type="nucleotide sequence ID" value="NZ_JBBDGM010000021.1"/>
</dbReference>
<comment type="caution">
    <text evidence="2">The sequence shown here is derived from an EMBL/GenBank/DDBJ whole genome shotgun (WGS) entry which is preliminary data.</text>
</comment>
<proteinExistence type="predicted"/>
<dbReference type="InterPro" id="IPR016047">
    <property type="entry name" value="M23ase_b-sheet_dom"/>
</dbReference>
<evidence type="ECO:0000259" key="1">
    <source>
        <dbReference type="Pfam" id="PF01551"/>
    </source>
</evidence>
<accession>A0ABU8LF55</accession>
<dbReference type="PANTHER" id="PTHR21666">
    <property type="entry name" value="PEPTIDASE-RELATED"/>
    <property type="match status" value="1"/>
</dbReference>
<gene>
    <name evidence="2" type="ORF">WDU99_16725</name>
</gene>
<protein>
    <submittedName>
        <fullName evidence="2">M23 family metallopeptidase</fullName>
        <ecNumber evidence="2">3.4.-.-</ecNumber>
    </submittedName>
</protein>
<dbReference type="CDD" id="cd12797">
    <property type="entry name" value="M23_peptidase"/>
    <property type="match status" value="1"/>
</dbReference>
<reference evidence="2 3" key="1">
    <citation type="submission" date="2024-02" db="EMBL/GenBank/DDBJ databases">
        <authorList>
            <person name="Saticioglu I.B."/>
        </authorList>
    </citation>
    <scope>NUCLEOTIDE SEQUENCE [LARGE SCALE GENOMIC DNA]</scope>
    <source>
        <strain evidence="2 3">Mu-80</strain>
    </source>
</reference>
<evidence type="ECO:0000313" key="2">
    <source>
        <dbReference type="EMBL" id="MEJ1089964.1"/>
    </source>
</evidence>
<evidence type="ECO:0000313" key="3">
    <source>
        <dbReference type="Proteomes" id="UP001371224"/>
    </source>
</evidence>
<dbReference type="EC" id="3.4.-.-" evidence="2"/>